<dbReference type="Proteomes" id="UP000070174">
    <property type="component" value="Unassembled WGS sequence"/>
</dbReference>
<dbReference type="EMBL" id="LRQE01000041">
    <property type="protein sequence ID" value="KXA28645.1"/>
    <property type="molecule type" value="Genomic_DNA"/>
</dbReference>
<reference evidence="2 3" key="1">
    <citation type="submission" date="2016-01" db="EMBL/GenBank/DDBJ databases">
        <authorList>
            <person name="Oliw E.H."/>
        </authorList>
    </citation>
    <scope>NUCLEOTIDE SEQUENCE [LARGE SCALE GENOMIC DNA]</scope>
    <source>
        <strain evidence="2 3">CMW7756A</strain>
    </source>
</reference>
<dbReference type="Pfam" id="PF05016">
    <property type="entry name" value="ParE_toxin"/>
    <property type="match status" value="1"/>
</dbReference>
<protein>
    <submittedName>
        <fullName evidence="2">Addiction module toxin, RelE/StbE family</fullName>
    </submittedName>
</protein>
<name>A0A133PJC8_9FIRM</name>
<dbReference type="InterPro" id="IPR035093">
    <property type="entry name" value="RelE/ParE_toxin_dom_sf"/>
</dbReference>
<keyword evidence="1" id="KW-1277">Toxin-antitoxin system</keyword>
<organism evidence="2">
    <name type="scientific">Peptoniphilus harei</name>
    <dbReference type="NCBI Taxonomy" id="54005"/>
    <lineage>
        <taxon>Bacteria</taxon>
        <taxon>Bacillati</taxon>
        <taxon>Bacillota</taxon>
        <taxon>Tissierellia</taxon>
        <taxon>Tissierellales</taxon>
        <taxon>Peptoniphilaceae</taxon>
        <taxon>Peptoniphilus</taxon>
    </lineage>
</organism>
<gene>
    <name evidence="2" type="ORF">HMPREF3229_01641</name>
</gene>
<evidence type="ECO:0000313" key="2">
    <source>
        <dbReference type="EMBL" id="KXA28645.1"/>
    </source>
</evidence>
<dbReference type="NCBIfam" id="TIGR02385">
    <property type="entry name" value="RelE_StbE"/>
    <property type="match status" value="1"/>
</dbReference>
<proteinExistence type="predicted"/>
<comment type="caution">
    <text evidence="2">The sequence shown here is derived from an EMBL/GenBank/DDBJ whole genome shotgun (WGS) entry which is preliminary data.</text>
</comment>
<accession>A0A133PJC8</accession>
<sequence length="88" mass="10581">MSYKITYSKAFKKHYKNLSDTEKKQTKKKIKFFVENPTHPSLRTKKIQGSDGIWESSINMDIRIIWFYENNELIFLLDIGHHDILDKF</sequence>
<evidence type="ECO:0000313" key="3">
    <source>
        <dbReference type="Proteomes" id="UP000070174"/>
    </source>
</evidence>
<dbReference type="RefSeq" id="WP_060800617.1">
    <property type="nucleotide sequence ID" value="NZ_KQ957105.1"/>
</dbReference>
<dbReference type="PATRIC" id="fig|54005.3.peg.1605"/>
<dbReference type="AlphaFoldDB" id="A0A133PJC8"/>
<evidence type="ECO:0000256" key="1">
    <source>
        <dbReference type="ARBA" id="ARBA00022649"/>
    </source>
</evidence>
<dbReference type="Gene3D" id="3.30.2310.20">
    <property type="entry name" value="RelE-like"/>
    <property type="match status" value="1"/>
</dbReference>
<dbReference type="InterPro" id="IPR007712">
    <property type="entry name" value="RelE/ParE_toxin"/>
</dbReference>
<dbReference type="SUPFAM" id="SSF143011">
    <property type="entry name" value="RelE-like"/>
    <property type="match status" value="1"/>
</dbReference>